<dbReference type="Pfam" id="PF00107">
    <property type="entry name" value="ADH_zinc_N"/>
    <property type="match status" value="1"/>
</dbReference>
<protein>
    <submittedName>
        <fullName evidence="3">Zinc-binding dehydrogenase</fullName>
    </submittedName>
</protein>
<comment type="caution">
    <text evidence="3">The sequence shown here is derived from an EMBL/GenBank/DDBJ whole genome shotgun (WGS) entry which is preliminary data.</text>
</comment>
<gene>
    <name evidence="3" type="ORF">KEF29_11110</name>
</gene>
<evidence type="ECO:0000256" key="1">
    <source>
        <dbReference type="ARBA" id="ARBA00022857"/>
    </source>
</evidence>
<dbReference type="Gene3D" id="3.90.180.10">
    <property type="entry name" value="Medium-chain alcohol dehydrogenases, catalytic domain"/>
    <property type="match status" value="1"/>
</dbReference>
<evidence type="ECO:0000313" key="4">
    <source>
        <dbReference type="Proteomes" id="UP000682308"/>
    </source>
</evidence>
<dbReference type="SMART" id="SM00829">
    <property type="entry name" value="PKS_ER"/>
    <property type="match status" value="1"/>
</dbReference>
<dbReference type="SUPFAM" id="SSF51735">
    <property type="entry name" value="NAD(P)-binding Rossmann-fold domains"/>
    <property type="match status" value="1"/>
</dbReference>
<accession>A0A941F970</accession>
<dbReference type="InterPro" id="IPR036291">
    <property type="entry name" value="NAD(P)-bd_dom_sf"/>
</dbReference>
<dbReference type="GO" id="GO:0016491">
    <property type="term" value="F:oxidoreductase activity"/>
    <property type="evidence" value="ECO:0007669"/>
    <property type="project" value="InterPro"/>
</dbReference>
<dbReference type="EMBL" id="JAGTPG010000002">
    <property type="protein sequence ID" value="MBR8639673.1"/>
    <property type="molecule type" value="Genomic_DNA"/>
</dbReference>
<dbReference type="SUPFAM" id="SSF50129">
    <property type="entry name" value="GroES-like"/>
    <property type="match status" value="1"/>
</dbReference>
<name>A0A941F970_9ACTN</name>
<dbReference type="InterPro" id="IPR011032">
    <property type="entry name" value="GroES-like_sf"/>
</dbReference>
<dbReference type="InterPro" id="IPR013154">
    <property type="entry name" value="ADH-like_N"/>
</dbReference>
<dbReference type="Pfam" id="PF08240">
    <property type="entry name" value="ADH_N"/>
    <property type="match status" value="1"/>
</dbReference>
<dbReference type="AlphaFoldDB" id="A0A941F970"/>
<dbReference type="Proteomes" id="UP000682308">
    <property type="component" value="Unassembled WGS sequence"/>
</dbReference>
<dbReference type="PANTHER" id="PTHR44154:SF1">
    <property type="entry name" value="QUINONE OXIDOREDUCTASE"/>
    <property type="match status" value="1"/>
</dbReference>
<proteinExistence type="predicted"/>
<sequence>MRALVLDRPGPCDTLRLADLPVPEPGPGQVRVRVEACGLNPSDYQRAAYGIPEWTWPAVLGLDVVGIVDAPGPGVTTVRPRQRVAYHADIRERGGFAEYTLADAHVLAPVPEDLAPSDAAALPSAGLTAYQAVASRLRVTAQDTVLVTGGAGGVGGFAVQLAALAGARVLATASAHNTAHVRALGADAVVDHRTEDVPSGVRELTGGRGVDAVVDTVGPDSATANLGLLVHGGRLAAIAGRPDLSVVPPFSIAPSLHEIALGAAYTAGDERSRRQLSTMLTELLGMAADGRLDPMVTRTLPWKTCPRPLPNSQAVECGQAGPGLRLTCRARRVPRRHRR</sequence>
<dbReference type="InterPro" id="IPR013149">
    <property type="entry name" value="ADH-like_C"/>
</dbReference>
<keyword evidence="1" id="KW-0521">NADP</keyword>
<organism evidence="3 4">
    <name type="scientific">Streptomyces tuirus</name>
    <dbReference type="NCBI Taxonomy" id="68278"/>
    <lineage>
        <taxon>Bacteria</taxon>
        <taxon>Bacillati</taxon>
        <taxon>Actinomycetota</taxon>
        <taxon>Actinomycetes</taxon>
        <taxon>Kitasatosporales</taxon>
        <taxon>Streptomycetaceae</taxon>
        <taxon>Streptomyces</taxon>
    </lineage>
</organism>
<evidence type="ECO:0000259" key="2">
    <source>
        <dbReference type="SMART" id="SM00829"/>
    </source>
</evidence>
<dbReference type="PANTHER" id="PTHR44154">
    <property type="entry name" value="QUINONE OXIDOREDUCTASE"/>
    <property type="match status" value="1"/>
</dbReference>
<feature type="domain" description="Enoyl reductase (ER)" evidence="2">
    <location>
        <begin position="10"/>
        <end position="333"/>
    </location>
</feature>
<dbReference type="InterPro" id="IPR051603">
    <property type="entry name" value="Zinc-ADH_QOR/CCCR"/>
</dbReference>
<keyword evidence="4" id="KW-1185">Reference proteome</keyword>
<evidence type="ECO:0000313" key="3">
    <source>
        <dbReference type="EMBL" id="MBR8639673.1"/>
    </source>
</evidence>
<dbReference type="InterPro" id="IPR020843">
    <property type="entry name" value="ER"/>
</dbReference>
<dbReference type="Gene3D" id="3.40.50.720">
    <property type="entry name" value="NAD(P)-binding Rossmann-like Domain"/>
    <property type="match status" value="1"/>
</dbReference>
<reference evidence="3 4" key="1">
    <citation type="submission" date="2021-04" db="EMBL/GenBank/DDBJ databases">
        <title>Characterization of the biosynthetic gene cluster of new lipopeptides with antitumor activity in the genome of the marine Streptomyces PHM034.</title>
        <authorList>
            <person name="Ceniceros A."/>
            <person name="Canedo L."/>
            <person name="Mendez C."/>
            <person name="Olano C."/>
            <person name="Schleissner C."/>
            <person name="Cuevas C."/>
            <person name="De La Calle F."/>
            <person name="Salas J.A."/>
        </authorList>
    </citation>
    <scope>NUCLEOTIDE SEQUENCE [LARGE SCALE GENOMIC DNA]</scope>
    <source>
        <strain evidence="3 4">PHM034</strain>
    </source>
</reference>